<dbReference type="EC" id="3.4.11.1" evidence="7"/>
<dbReference type="Pfam" id="PF00883">
    <property type="entry name" value="Peptidase_M17"/>
    <property type="match status" value="1"/>
</dbReference>
<evidence type="ECO:0000256" key="5">
    <source>
        <dbReference type="ARBA" id="ARBA00022670"/>
    </source>
</evidence>
<proteinExistence type="inferred from homology"/>
<name>A0A1F7JL02_9BACT</name>
<feature type="binding site" evidence="7">
    <location>
        <position position="349"/>
    </location>
    <ligand>
        <name>Mn(2+)</name>
        <dbReference type="ChEBI" id="CHEBI:29035"/>
        <label>2</label>
    </ligand>
</feature>
<evidence type="ECO:0000256" key="3">
    <source>
        <dbReference type="ARBA" id="ARBA00009528"/>
    </source>
</evidence>
<dbReference type="Gene3D" id="3.40.630.10">
    <property type="entry name" value="Zn peptidases"/>
    <property type="match status" value="1"/>
</dbReference>
<comment type="subcellular location">
    <subcellularLocation>
        <location evidence="7">Cytoplasm</location>
    </subcellularLocation>
</comment>
<feature type="binding site" evidence="7">
    <location>
        <position position="286"/>
    </location>
    <ligand>
        <name>Mn(2+)</name>
        <dbReference type="ChEBI" id="CHEBI:29035"/>
        <label>2</label>
    </ligand>
</feature>
<accession>A0A1F7JL02</accession>
<dbReference type="InterPro" id="IPR008283">
    <property type="entry name" value="Peptidase_M17_N"/>
</dbReference>
<gene>
    <name evidence="7" type="primary">pepA</name>
    <name evidence="9" type="ORF">A3J15_03570</name>
</gene>
<feature type="binding site" evidence="7">
    <location>
        <position position="263"/>
    </location>
    <ligand>
        <name>Mn(2+)</name>
        <dbReference type="ChEBI" id="CHEBI:29035"/>
        <label>2</label>
    </ligand>
</feature>
<dbReference type="EMBL" id="MGAY01000043">
    <property type="protein sequence ID" value="OGK56267.1"/>
    <property type="molecule type" value="Genomic_DNA"/>
</dbReference>
<dbReference type="NCBIfam" id="NF002074">
    <property type="entry name" value="PRK00913.1-4"/>
    <property type="match status" value="1"/>
</dbReference>
<keyword evidence="4 7" id="KW-0031">Aminopeptidase</keyword>
<dbReference type="Proteomes" id="UP000176376">
    <property type="component" value="Unassembled WGS sequence"/>
</dbReference>
<dbReference type="EC" id="3.4.11.10" evidence="7"/>
<evidence type="ECO:0000256" key="2">
    <source>
        <dbReference type="ARBA" id="ARBA00000967"/>
    </source>
</evidence>
<dbReference type="GO" id="GO:0030145">
    <property type="term" value="F:manganese ion binding"/>
    <property type="evidence" value="ECO:0007669"/>
    <property type="project" value="UniProtKB-UniRule"/>
</dbReference>
<dbReference type="GO" id="GO:0006508">
    <property type="term" value="P:proteolysis"/>
    <property type="evidence" value="ECO:0007669"/>
    <property type="project" value="UniProtKB-KW"/>
</dbReference>
<dbReference type="STRING" id="1802074.A3J15_03570"/>
<feature type="binding site" evidence="7">
    <location>
        <position position="349"/>
    </location>
    <ligand>
        <name>Mn(2+)</name>
        <dbReference type="ChEBI" id="CHEBI:29035"/>
        <label>1</label>
    </ligand>
</feature>
<dbReference type="CDD" id="cd00433">
    <property type="entry name" value="Peptidase_M17"/>
    <property type="match status" value="1"/>
</dbReference>
<reference evidence="9 10" key="1">
    <citation type="journal article" date="2016" name="Nat. Commun.">
        <title>Thousands of microbial genomes shed light on interconnected biogeochemical processes in an aquifer system.</title>
        <authorList>
            <person name="Anantharaman K."/>
            <person name="Brown C.T."/>
            <person name="Hug L.A."/>
            <person name="Sharon I."/>
            <person name="Castelle C.J."/>
            <person name="Probst A.J."/>
            <person name="Thomas B.C."/>
            <person name="Singh A."/>
            <person name="Wilkins M.J."/>
            <person name="Karaoz U."/>
            <person name="Brodie E.L."/>
            <person name="Williams K.H."/>
            <person name="Hubbard S.S."/>
            <person name="Banfield J.F."/>
        </authorList>
    </citation>
    <scope>NUCLEOTIDE SEQUENCE [LARGE SCALE GENOMIC DNA]</scope>
</reference>
<comment type="cofactor">
    <cofactor evidence="7">
        <name>Mn(2+)</name>
        <dbReference type="ChEBI" id="CHEBI:29035"/>
    </cofactor>
    <text evidence="7">Binds 2 manganese ions per subunit.</text>
</comment>
<dbReference type="InterPro" id="IPR043472">
    <property type="entry name" value="Macro_dom-like"/>
</dbReference>
<feature type="active site" evidence="7">
    <location>
        <position position="275"/>
    </location>
</feature>
<feature type="binding site" evidence="7">
    <location>
        <position position="268"/>
    </location>
    <ligand>
        <name>Mn(2+)</name>
        <dbReference type="ChEBI" id="CHEBI:29035"/>
        <label>1</label>
    </ligand>
</feature>
<comment type="caution">
    <text evidence="9">The sequence shown here is derived from an EMBL/GenBank/DDBJ whole genome shotgun (WGS) entry which is preliminary data.</text>
</comment>
<keyword evidence="6 7" id="KW-0378">Hydrolase</keyword>
<keyword evidence="5 7" id="KW-0645">Protease</keyword>
<dbReference type="InterPro" id="IPR023042">
    <property type="entry name" value="Peptidase_M17_leu_NH2_pept"/>
</dbReference>
<evidence type="ECO:0000256" key="4">
    <source>
        <dbReference type="ARBA" id="ARBA00022438"/>
    </source>
</evidence>
<dbReference type="PANTHER" id="PTHR11963">
    <property type="entry name" value="LEUCINE AMINOPEPTIDASE-RELATED"/>
    <property type="match status" value="1"/>
</dbReference>
<comment type="catalytic activity">
    <reaction evidence="1 7">
        <text>Release of an N-terminal amino acid, Xaa-|-Yaa-, in which Xaa is preferably Leu, but may be other amino acids including Pro although not Arg or Lys, and Yaa may be Pro. Amino acid amides and methyl esters are also readily hydrolyzed, but rates on arylamides are exceedingly low.</text>
        <dbReference type="EC" id="3.4.11.1"/>
    </reaction>
</comment>
<dbReference type="AlphaFoldDB" id="A0A1F7JL02"/>
<feature type="binding site" evidence="7">
    <location>
        <position position="268"/>
    </location>
    <ligand>
        <name>Mn(2+)</name>
        <dbReference type="ChEBI" id="CHEBI:29035"/>
        <label>2</label>
    </ligand>
</feature>
<dbReference type="SUPFAM" id="SSF53187">
    <property type="entry name" value="Zn-dependent exopeptidases"/>
    <property type="match status" value="1"/>
</dbReference>
<sequence length="500" mass="54458">MAADYLKKPQGSALLIPVYEADSKSNSVYNKVDQVLGQRLSKKAKHLRFNFKIDETFVLHETEKIGYDSIVVFCIGDKKNFSLPIFQQSLANAVKVVRTLRYESAALVADDLSTKSMFDLGRFIARTFYLSQYDFLKYKSKDEKEKSIIIANLFLYTDATQEMTQGLKTGEIEAEGVWLARDLVNEPAINTHPDDLVAVAREIAKASKGKIEVNVLSEKDCRKLGMGAYLAVAQGSERNPKFIVLHYKIGSTSSKNKICLVGKSITFDSGGLSIKPSKSMETMKLDMAGGAAVLGVFKVLSNLGNLSNLEVYGVLPACENMPSGRAIRPGDVVTALNGKTIEILNTDAEGRLTLADALVYAEKYLKTDKIIDLATLTGAIIVALGPDITGLFGNNQKLLDSIKAAADSQGEPVWPMPQYAKYLPKIKSDVADFKNVTGGGFGGGAITASLFLEQFIDKADWVHLDIAGSAFNEYKPTGIWPKGGTGFAVLTLVEFLLSQK</sequence>
<dbReference type="PRINTS" id="PR00481">
    <property type="entry name" value="LAMNOPPTDASE"/>
</dbReference>
<dbReference type="InterPro" id="IPR011356">
    <property type="entry name" value="Leucine_aapep/pepB"/>
</dbReference>
<evidence type="ECO:0000313" key="9">
    <source>
        <dbReference type="EMBL" id="OGK56267.1"/>
    </source>
</evidence>
<evidence type="ECO:0000256" key="7">
    <source>
        <dbReference type="HAMAP-Rule" id="MF_00181"/>
    </source>
</evidence>
<protein>
    <recommendedName>
        <fullName evidence="7">Probable cytosol aminopeptidase</fullName>
        <ecNumber evidence="7">3.4.11.1</ecNumber>
    </recommendedName>
    <alternativeName>
        <fullName evidence="7">Leucine aminopeptidase</fullName>
        <shortName evidence="7">LAP</shortName>
        <ecNumber evidence="7">3.4.11.10</ecNumber>
    </alternativeName>
    <alternativeName>
        <fullName evidence="7">Leucyl aminopeptidase</fullName>
    </alternativeName>
</protein>
<dbReference type="InterPro" id="IPR000819">
    <property type="entry name" value="Peptidase_M17_C"/>
</dbReference>
<feature type="active site" evidence="7">
    <location>
        <position position="351"/>
    </location>
</feature>
<dbReference type="PROSITE" id="PS00631">
    <property type="entry name" value="CYTOSOL_AP"/>
    <property type="match status" value="1"/>
</dbReference>
<dbReference type="GO" id="GO:0070006">
    <property type="term" value="F:metalloaminopeptidase activity"/>
    <property type="evidence" value="ECO:0007669"/>
    <property type="project" value="InterPro"/>
</dbReference>
<keyword evidence="7" id="KW-0464">Manganese</keyword>
<dbReference type="HAMAP" id="MF_00181">
    <property type="entry name" value="Cytosol_peptidase_M17"/>
    <property type="match status" value="1"/>
</dbReference>
<evidence type="ECO:0000313" key="10">
    <source>
        <dbReference type="Proteomes" id="UP000176376"/>
    </source>
</evidence>
<feature type="domain" description="Cytosol aminopeptidase" evidence="8">
    <location>
        <begin position="345"/>
        <end position="352"/>
    </location>
</feature>
<keyword evidence="7" id="KW-0479">Metal-binding</keyword>
<dbReference type="Pfam" id="PF02789">
    <property type="entry name" value="Peptidase_M17_N"/>
    <property type="match status" value="1"/>
</dbReference>
<dbReference type="GO" id="GO:0005737">
    <property type="term" value="C:cytoplasm"/>
    <property type="evidence" value="ECO:0007669"/>
    <property type="project" value="UniProtKB-SubCell"/>
</dbReference>
<comment type="similarity">
    <text evidence="3 7">Belongs to the peptidase M17 family.</text>
</comment>
<dbReference type="PANTHER" id="PTHR11963:SF23">
    <property type="entry name" value="CYTOSOL AMINOPEPTIDASE"/>
    <property type="match status" value="1"/>
</dbReference>
<evidence type="ECO:0000259" key="8">
    <source>
        <dbReference type="PROSITE" id="PS00631"/>
    </source>
</evidence>
<feature type="binding site" evidence="7">
    <location>
        <position position="347"/>
    </location>
    <ligand>
        <name>Mn(2+)</name>
        <dbReference type="ChEBI" id="CHEBI:29035"/>
        <label>1</label>
    </ligand>
</feature>
<comment type="function">
    <text evidence="7">Presumably involved in the processing and regular turnover of intracellular proteins. Catalyzes the removal of unsubstituted N-terminal amino acids from various peptides.</text>
</comment>
<dbReference type="Gene3D" id="3.40.220.10">
    <property type="entry name" value="Leucine Aminopeptidase, subunit E, domain 1"/>
    <property type="match status" value="1"/>
</dbReference>
<keyword evidence="7" id="KW-0963">Cytoplasm</keyword>
<organism evidence="9 10">
    <name type="scientific">Candidatus Roizmanbacteria bacterium RIFCSPLOWO2_02_FULL_38_10</name>
    <dbReference type="NCBI Taxonomy" id="1802074"/>
    <lineage>
        <taxon>Bacteria</taxon>
        <taxon>Candidatus Roizmaniibacteriota</taxon>
    </lineage>
</organism>
<evidence type="ECO:0000256" key="6">
    <source>
        <dbReference type="ARBA" id="ARBA00022801"/>
    </source>
</evidence>
<comment type="catalytic activity">
    <reaction evidence="2 7">
        <text>Release of an N-terminal amino acid, preferentially leucine, but not glutamic or aspartic acids.</text>
        <dbReference type="EC" id="3.4.11.10"/>
    </reaction>
</comment>
<dbReference type="NCBIfam" id="NF002073">
    <property type="entry name" value="PRK00913.1-2"/>
    <property type="match status" value="1"/>
</dbReference>
<dbReference type="SUPFAM" id="SSF52949">
    <property type="entry name" value="Macro domain-like"/>
    <property type="match status" value="1"/>
</dbReference>
<evidence type="ECO:0000256" key="1">
    <source>
        <dbReference type="ARBA" id="ARBA00000135"/>
    </source>
</evidence>